<keyword evidence="5 8" id="KW-0460">Magnesium</keyword>
<dbReference type="InterPro" id="IPR029044">
    <property type="entry name" value="Nucleotide-diphossugar_trans"/>
</dbReference>
<evidence type="ECO:0000256" key="5">
    <source>
        <dbReference type="ARBA" id="ARBA00022842"/>
    </source>
</evidence>
<reference evidence="10 11" key="1">
    <citation type="submission" date="2018-06" db="EMBL/GenBank/DDBJ databases">
        <authorList>
            <consortium name="Pathogen Informatics"/>
            <person name="Doyle S."/>
        </authorList>
    </citation>
    <scope>NUCLEOTIDE SEQUENCE [LARGE SCALE GENOMIC DNA]</scope>
    <source>
        <strain evidence="10 11">NCTC12119</strain>
    </source>
</reference>
<dbReference type="GO" id="GO:0061603">
    <property type="term" value="F:molybdenum cofactor guanylyltransferase activity"/>
    <property type="evidence" value="ECO:0007669"/>
    <property type="project" value="UniProtKB-EC"/>
</dbReference>
<dbReference type="GO" id="GO:1902758">
    <property type="term" value="P:bis(molybdopterin guanine dinucleotide)molybdenum biosynthetic process"/>
    <property type="evidence" value="ECO:0007669"/>
    <property type="project" value="TreeGrafter"/>
</dbReference>
<organism evidence="10 11">
    <name type="scientific">Buttiauxella agrestis</name>
    <dbReference type="NCBI Taxonomy" id="82977"/>
    <lineage>
        <taxon>Bacteria</taxon>
        <taxon>Pseudomonadati</taxon>
        <taxon>Pseudomonadota</taxon>
        <taxon>Gammaproteobacteria</taxon>
        <taxon>Enterobacterales</taxon>
        <taxon>Enterobacteriaceae</taxon>
        <taxon>Buttiauxella</taxon>
    </lineage>
</organism>
<evidence type="ECO:0000256" key="1">
    <source>
        <dbReference type="ARBA" id="ARBA00022490"/>
    </source>
</evidence>
<feature type="binding site" evidence="8">
    <location>
        <position position="101"/>
    </location>
    <ligand>
        <name>GTP</name>
        <dbReference type="ChEBI" id="CHEBI:37565"/>
    </ligand>
</feature>
<dbReference type="SUPFAM" id="SSF53448">
    <property type="entry name" value="Nucleotide-diphospho-sugar transferases"/>
    <property type="match status" value="1"/>
</dbReference>
<keyword evidence="6 8" id="KW-0342">GTP-binding</keyword>
<comment type="domain">
    <text evidence="8">The N-terminal domain determines nucleotide recognition and specific binding, while the C-terminal domain determines the specific binding to the target protein.</text>
</comment>
<dbReference type="RefSeq" id="WP_218568346.1">
    <property type="nucleotide sequence ID" value="NZ_UIGI01000001.1"/>
</dbReference>
<feature type="domain" description="MobA-like NTP transferase" evidence="9">
    <location>
        <begin position="9"/>
        <end position="158"/>
    </location>
</feature>
<comment type="catalytic activity">
    <reaction evidence="8">
        <text>Mo-molybdopterin + GTP + H(+) = Mo-molybdopterin guanine dinucleotide + diphosphate</text>
        <dbReference type="Rhea" id="RHEA:34243"/>
        <dbReference type="ChEBI" id="CHEBI:15378"/>
        <dbReference type="ChEBI" id="CHEBI:33019"/>
        <dbReference type="ChEBI" id="CHEBI:37565"/>
        <dbReference type="ChEBI" id="CHEBI:71302"/>
        <dbReference type="ChEBI" id="CHEBI:71310"/>
        <dbReference type="EC" id="2.7.7.77"/>
    </reaction>
</comment>
<evidence type="ECO:0000256" key="7">
    <source>
        <dbReference type="ARBA" id="ARBA00023150"/>
    </source>
</evidence>
<comment type="function">
    <text evidence="8">Transfers a GMP moiety from GTP to Mo-molybdopterin (Mo-MPT) cofactor (Moco or molybdenum cofactor) to form Mo-molybdopterin guanine dinucleotide (Mo-MGD) cofactor.</text>
</comment>
<comment type="caution">
    <text evidence="8">Lacks conserved residue(s) required for the propagation of feature annotation.</text>
</comment>
<dbReference type="InterPro" id="IPR013482">
    <property type="entry name" value="Molybde_CF_guanTrfase"/>
</dbReference>
<evidence type="ECO:0000256" key="2">
    <source>
        <dbReference type="ARBA" id="ARBA00022679"/>
    </source>
</evidence>
<dbReference type="AlphaFoldDB" id="A0A381CDZ2"/>
<accession>A0A381CDZ2</accession>
<name>A0A381CDZ2_9ENTR</name>
<dbReference type="Pfam" id="PF12804">
    <property type="entry name" value="NTP_transf_3"/>
    <property type="match status" value="1"/>
</dbReference>
<dbReference type="Proteomes" id="UP000255528">
    <property type="component" value="Unassembled WGS sequence"/>
</dbReference>
<feature type="binding site" evidence="8">
    <location>
        <position position="71"/>
    </location>
    <ligand>
        <name>GTP</name>
        <dbReference type="ChEBI" id="CHEBI:37565"/>
    </ligand>
</feature>
<comment type="subunit">
    <text evidence="8">Monomer.</text>
</comment>
<evidence type="ECO:0000256" key="3">
    <source>
        <dbReference type="ARBA" id="ARBA00022723"/>
    </source>
</evidence>
<dbReference type="CDD" id="cd02503">
    <property type="entry name" value="MobA"/>
    <property type="match status" value="1"/>
</dbReference>
<keyword evidence="7 8" id="KW-0501">Molybdenum cofactor biosynthesis</keyword>
<evidence type="ECO:0000256" key="6">
    <source>
        <dbReference type="ARBA" id="ARBA00023134"/>
    </source>
</evidence>
<keyword evidence="1 8" id="KW-0963">Cytoplasm</keyword>
<dbReference type="PANTHER" id="PTHR19136">
    <property type="entry name" value="MOLYBDENUM COFACTOR GUANYLYLTRANSFERASE"/>
    <property type="match status" value="1"/>
</dbReference>
<sequence>MRCLTEVTGVVLAGGRSTRMGGQDKGLIELNGLPLFEHVIRKLAPQVNDVVISANRNRAKYQSVGLTVLSDTLPDYPGPLAGMLSLIKQLHSEWFLFCPCDTPNIPEDLASRLWEQKGDASAVWVNDGERDHPTIALLHKKLTAPLEIYLASGERRVMVFLREVGGHAVLFPNQKQNFVNINSPEDLAQWENI</sequence>
<proteinExistence type="inferred from homology"/>
<evidence type="ECO:0000259" key="9">
    <source>
        <dbReference type="Pfam" id="PF12804"/>
    </source>
</evidence>
<dbReference type="GO" id="GO:0005737">
    <property type="term" value="C:cytoplasm"/>
    <property type="evidence" value="ECO:0007669"/>
    <property type="project" value="UniProtKB-SubCell"/>
</dbReference>
<evidence type="ECO:0000313" key="11">
    <source>
        <dbReference type="Proteomes" id="UP000255528"/>
    </source>
</evidence>
<feature type="binding site" evidence="8">
    <location>
        <position position="101"/>
    </location>
    <ligand>
        <name>Mg(2+)</name>
        <dbReference type="ChEBI" id="CHEBI:18420"/>
    </ligand>
</feature>
<feature type="binding site" evidence="8">
    <location>
        <position position="25"/>
    </location>
    <ligand>
        <name>GTP</name>
        <dbReference type="ChEBI" id="CHEBI:37565"/>
    </ligand>
</feature>
<keyword evidence="2 8" id="KW-0808">Transferase</keyword>
<dbReference type="GO" id="GO:0046872">
    <property type="term" value="F:metal ion binding"/>
    <property type="evidence" value="ECO:0007669"/>
    <property type="project" value="UniProtKB-KW"/>
</dbReference>
<keyword evidence="4 8" id="KW-0547">Nucleotide-binding</keyword>
<evidence type="ECO:0000256" key="4">
    <source>
        <dbReference type="ARBA" id="ARBA00022741"/>
    </source>
</evidence>
<feature type="binding site" evidence="8">
    <location>
        <begin position="12"/>
        <end position="14"/>
    </location>
    <ligand>
        <name>GTP</name>
        <dbReference type="ChEBI" id="CHEBI:37565"/>
    </ligand>
</feature>
<gene>
    <name evidence="8 10" type="primary">mobA</name>
    <name evidence="10" type="ORF">NCTC12119_04660</name>
</gene>
<evidence type="ECO:0000256" key="8">
    <source>
        <dbReference type="HAMAP-Rule" id="MF_00316"/>
    </source>
</evidence>
<dbReference type="NCBIfam" id="TIGR02665">
    <property type="entry name" value="molyb_mobA"/>
    <property type="match status" value="1"/>
</dbReference>
<evidence type="ECO:0000313" key="10">
    <source>
        <dbReference type="EMBL" id="SUW66061.1"/>
    </source>
</evidence>
<comment type="cofactor">
    <cofactor evidence="8">
        <name>Mg(2+)</name>
        <dbReference type="ChEBI" id="CHEBI:18420"/>
    </cofactor>
</comment>
<dbReference type="GO" id="GO:0005525">
    <property type="term" value="F:GTP binding"/>
    <property type="evidence" value="ECO:0007669"/>
    <property type="project" value="UniProtKB-UniRule"/>
</dbReference>
<dbReference type="EC" id="2.7.7.77" evidence="8"/>
<dbReference type="InterPro" id="IPR025877">
    <property type="entry name" value="MobA-like_NTP_Trfase"/>
</dbReference>
<protein>
    <recommendedName>
        <fullName evidence="8">Molybdenum cofactor guanylyltransferase</fullName>
        <shortName evidence="8">MoCo guanylyltransferase</shortName>
        <ecNumber evidence="8">2.7.7.77</ecNumber>
    </recommendedName>
    <alternativeName>
        <fullName evidence="8">GTP:molybdopterin guanylyltransferase</fullName>
    </alternativeName>
    <alternativeName>
        <fullName evidence="8">Mo-MPT guanylyltransferase</fullName>
    </alternativeName>
    <alternativeName>
        <fullName evidence="8">Molybdopterin guanylyltransferase</fullName>
    </alternativeName>
    <alternativeName>
        <fullName evidence="8">Molybdopterin-guanine dinucleotide synthase</fullName>
        <shortName evidence="8">MGD synthase</shortName>
    </alternativeName>
</protein>
<comment type="similarity">
    <text evidence="8">Belongs to the MobA family.</text>
</comment>
<dbReference type="EMBL" id="UIGI01000001">
    <property type="protein sequence ID" value="SUW66061.1"/>
    <property type="molecule type" value="Genomic_DNA"/>
</dbReference>
<dbReference type="Gene3D" id="3.90.550.10">
    <property type="entry name" value="Spore Coat Polysaccharide Biosynthesis Protein SpsA, Chain A"/>
    <property type="match status" value="1"/>
</dbReference>
<comment type="subcellular location">
    <subcellularLocation>
        <location evidence="8">Cytoplasm</location>
    </subcellularLocation>
</comment>
<keyword evidence="3 8" id="KW-0479">Metal-binding</keyword>
<dbReference type="HAMAP" id="MF_00316">
    <property type="entry name" value="MobA"/>
    <property type="match status" value="1"/>
</dbReference>
<dbReference type="PANTHER" id="PTHR19136:SF81">
    <property type="entry name" value="MOLYBDENUM COFACTOR GUANYLYLTRANSFERASE"/>
    <property type="match status" value="1"/>
</dbReference>